<dbReference type="Gene3D" id="3.30.1370.60">
    <property type="entry name" value="Hypothetical oxidoreductase yiak, domain 2"/>
    <property type="match status" value="1"/>
</dbReference>
<comment type="similarity">
    <text evidence="1">Belongs to the LDH2/MDH2 oxidoreductase family.</text>
</comment>
<dbReference type="InterPro" id="IPR003767">
    <property type="entry name" value="Malate/L-lactate_DH-like"/>
</dbReference>
<dbReference type="RefSeq" id="WP_164694797.1">
    <property type="nucleotide sequence ID" value="NZ_JAAIKB010000004.1"/>
</dbReference>
<dbReference type="InterPro" id="IPR036111">
    <property type="entry name" value="Mal/L-sulfo/L-lacto_DH-like_sf"/>
</dbReference>
<name>A0A6M1LM53_9PROT</name>
<evidence type="ECO:0000256" key="2">
    <source>
        <dbReference type="ARBA" id="ARBA00023002"/>
    </source>
</evidence>
<dbReference type="GO" id="GO:0016491">
    <property type="term" value="F:oxidoreductase activity"/>
    <property type="evidence" value="ECO:0007669"/>
    <property type="project" value="UniProtKB-KW"/>
</dbReference>
<comment type="caution">
    <text evidence="3">The sequence shown here is derived from an EMBL/GenBank/DDBJ whole genome shotgun (WGS) entry which is preliminary data.</text>
</comment>
<keyword evidence="4" id="KW-1185">Reference proteome</keyword>
<proteinExistence type="inferred from homology"/>
<organism evidence="3 4">
    <name type="scientific">Falsiroseomonas algicola</name>
    <dbReference type="NCBI Taxonomy" id="2716930"/>
    <lineage>
        <taxon>Bacteria</taxon>
        <taxon>Pseudomonadati</taxon>
        <taxon>Pseudomonadota</taxon>
        <taxon>Alphaproteobacteria</taxon>
        <taxon>Acetobacterales</taxon>
        <taxon>Roseomonadaceae</taxon>
        <taxon>Falsiroseomonas</taxon>
    </lineage>
</organism>
<dbReference type="InterPro" id="IPR043144">
    <property type="entry name" value="Mal/L-sulf/L-lact_DH-like_ah"/>
</dbReference>
<reference evidence="3 4" key="1">
    <citation type="submission" date="2020-02" db="EMBL/GenBank/DDBJ databases">
        <authorList>
            <person name="Kim H.M."/>
            <person name="Jeon C.O."/>
        </authorList>
    </citation>
    <scope>NUCLEOTIDE SEQUENCE [LARGE SCALE GENOMIC DNA]</scope>
    <source>
        <strain evidence="3 4">PeD5</strain>
    </source>
</reference>
<dbReference type="InterPro" id="IPR043143">
    <property type="entry name" value="Mal/L-sulf/L-lact_DH-like_NADP"/>
</dbReference>
<keyword evidence="2" id="KW-0560">Oxidoreductase</keyword>
<accession>A0A6M1LM53</accession>
<dbReference type="PANTHER" id="PTHR11091">
    <property type="entry name" value="OXIDOREDUCTASE-RELATED"/>
    <property type="match status" value="1"/>
</dbReference>
<dbReference type="PANTHER" id="PTHR11091:SF0">
    <property type="entry name" value="MALATE DEHYDROGENASE"/>
    <property type="match status" value="1"/>
</dbReference>
<dbReference type="Gene3D" id="1.10.1530.10">
    <property type="match status" value="1"/>
</dbReference>
<dbReference type="Proteomes" id="UP000475385">
    <property type="component" value="Unassembled WGS sequence"/>
</dbReference>
<dbReference type="EMBL" id="JAAIKB010000004">
    <property type="protein sequence ID" value="NGM20904.1"/>
    <property type="molecule type" value="Genomic_DNA"/>
</dbReference>
<evidence type="ECO:0000313" key="4">
    <source>
        <dbReference type="Proteomes" id="UP000475385"/>
    </source>
</evidence>
<evidence type="ECO:0000313" key="3">
    <source>
        <dbReference type="EMBL" id="NGM20904.1"/>
    </source>
</evidence>
<evidence type="ECO:0000256" key="1">
    <source>
        <dbReference type="ARBA" id="ARBA00006056"/>
    </source>
</evidence>
<reference evidence="3 4" key="2">
    <citation type="submission" date="2020-03" db="EMBL/GenBank/DDBJ databases">
        <title>Roseomonas stagni sp. nov., isolated from pond water in Japan.</title>
        <authorList>
            <person name="Furuhata K."/>
            <person name="Miyamoto H."/>
            <person name="Goto K."/>
        </authorList>
    </citation>
    <scope>NUCLEOTIDE SEQUENCE [LARGE SCALE GENOMIC DNA]</scope>
    <source>
        <strain evidence="3 4">PeD5</strain>
    </source>
</reference>
<dbReference type="SUPFAM" id="SSF89733">
    <property type="entry name" value="L-sulfolactate dehydrogenase-like"/>
    <property type="match status" value="1"/>
</dbReference>
<gene>
    <name evidence="3" type="ORF">G3576_12835</name>
</gene>
<dbReference type="AlphaFoldDB" id="A0A6M1LM53"/>
<sequence>MLDSPRHDPAALIAFATALCTEAGLDDDKAGTVARTLVESDLLGHVTHGLALLPKYLDDLEAGTMRKEGGPEVVRDLGACVTWNGRRLPGAWLVHKALDLALERVRNHGTVTIAIGDSHHIGCLAAYLTRATEAGCMLVLHSSAPGAKAVAPHGARQAVLSPDPVAAGFPTGGDPVMLDVSASITTINMANTLSRQGKRYPANWLQDAEGNPSDDPAVLSAGGSLLPAGGFDHGQKGYAWALMNEALTQGLSGYGRADAPKGQTASVLLQLIDPDAFAGIDAFTRQTGHTAAACRAATPRPGIERVRLPGESGLAHRRDAVARGLRLAPHILAALEGPAGKLGVPMPQALS</sequence>
<protein>
    <submittedName>
        <fullName evidence="3">Ldh family oxidoreductase</fullName>
    </submittedName>
</protein>
<dbReference type="Pfam" id="PF02615">
    <property type="entry name" value="Ldh_2"/>
    <property type="match status" value="1"/>
</dbReference>